<name>A0ABM7YK10_9BURK</name>
<evidence type="ECO:0000313" key="12">
    <source>
        <dbReference type="EMBL" id="BDI04750.1"/>
    </source>
</evidence>
<evidence type="ECO:0000256" key="1">
    <source>
        <dbReference type="ARBA" id="ARBA00001585"/>
    </source>
</evidence>
<accession>A0ABM7YK10</accession>
<keyword evidence="13" id="KW-1185">Reference proteome</keyword>
<dbReference type="InterPro" id="IPR005944">
    <property type="entry name" value="Pro_iminopeptidase"/>
</dbReference>
<comment type="catalytic activity">
    <reaction evidence="1">
        <text>Release of N-terminal proline from a peptide.</text>
        <dbReference type="EC" id="3.4.11.5"/>
    </reaction>
</comment>
<dbReference type="PRINTS" id="PR00793">
    <property type="entry name" value="PROAMNOPTASE"/>
</dbReference>
<dbReference type="InterPro" id="IPR000073">
    <property type="entry name" value="AB_hydrolase_1"/>
</dbReference>
<protein>
    <recommendedName>
        <fullName evidence="5">Proline iminopeptidase</fullName>
        <ecNumber evidence="4">3.4.11.5</ecNumber>
    </recommendedName>
    <alternativeName>
        <fullName evidence="10">Prolyl aminopeptidase</fullName>
    </alternativeName>
</protein>
<evidence type="ECO:0000256" key="3">
    <source>
        <dbReference type="ARBA" id="ARBA00010088"/>
    </source>
</evidence>
<organism evidence="12 13">
    <name type="scientific">Sphaerotilus microaerophilus</name>
    <dbReference type="NCBI Taxonomy" id="2914710"/>
    <lineage>
        <taxon>Bacteria</taxon>
        <taxon>Pseudomonadati</taxon>
        <taxon>Pseudomonadota</taxon>
        <taxon>Betaproteobacteria</taxon>
        <taxon>Burkholderiales</taxon>
        <taxon>Sphaerotilaceae</taxon>
        <taxon>Sphaerotilus</taxon>
    </lineage>
</organism>
<keyword evidence="8" id="KW-0645">Protease</keyword>
<dbReference type="RefSeq" id="WP_251972851.1">
    <property type="nucleotide sequence ID" value="NZ_AP025730.1"/>
</dbReference>
<evidence type="ECO:0000256" key="6">
    <source>
        <dbReference type="ARBA" id="ARBA00022438"/>
    </source>
</evidence>
<evidence type="ECO:0000256" key="7">
    <source>
        <dbReference type="ARBA" id="ARBA00022490"/>
    </source>
</evidence>
<dbReference type="EMBL" id="AP025730">
    <property type="protein sequence ID" value="BDI04750.1"/>
    <property type="molecule type" value="Genomic_DNA"/>
</dbReference>
<dbReference type="PANTHER" id="PTHR43722">
    <property type="entry name" value="PROLINE IMINOPEPTIDASE"/>
    <property type="match status" value="1"/>
</dbReference>
<evidence type="ECO:0000256" key="8">
    <source>
        <dbReference type="ARBA" id="ARBA00022670"/>
    </source>
</evidence>
<feature type="domain" description="AB hydrolase-1" evidence="11">
    <location>
        <begin position="40"/>
        <end position="164"/>
    </location>
</feature>
<dbReference type="InterPro" id="IPR002410">
    <property type="entry name" value="Peptidase_S33"/>
</dbReference>
<keyword evidence="6" id="KW-0031">Aminopeptidase</keyword>
<reference evidence="12" key="1">
    <citation type="submission" date="2022-04" db="EMBL/GenBank/DDBJ databases">
        <title>Whole genome sequence of Sphaerotilus sp. FB-5.</title>
        <authorList>
            <person name="Takeda M."/>
            <person name="Narihara S."/>
            <person name="Akimoto M."/>
            <person name="Akimoto R."/>
            <person name="Nishiyashiki S."/>
            <person name="Murakami T."/>
        </authorList>
    </citation>
    <scope>NUCLEOTIDE SEQUENCE</scope>
    <source>
        <strain evidence="12">FB-5</strain>
    </source>
</reference>
<evidence type="ECO:0000256" key="10">
    <source>
        <dbReference type="ARBA" id="ARBA00029605"/>
    </source>
</evidence>
<dbReference type="EC" id="3.4.11.5" evidence="4"/>
<keyword evidence="9" id="KW-0378">Hydrolase</keyword>
<dbReference type="PANTHER" id="PTHR43722:SF1">
    <property type="entry name" value="PROLINE IMINOPEPTIDASE"/>
    <property type="match status" value="1"/>
</dbReference>
<comment type="subcellular location">
    <subcellularLocation>
        <location evidence="2">Cytoplasm</location>
    </subcellularLocation>
</comment>
<dbReference type="InterPro" id="IPR029058">
    <property type="entry name" value="AB_hydrolase_fold"/>
</dbReference>
<dbReference type="Gene3D" id="3.40.50.1820">
    <property type="entry name" value="alpha/beta hydrolase"/>
    <property type="match status" value="1"/>
</dbReference>
<dbReference type="Pfam" id="PF00561">
    <property type="entry name" value="Abhydrolase_1"/>
    <property type="match status" value="1"/>
</dbReference>
<sequence length="367" mass="38298">MSADPSIDPFAAGRWLERPAAEGVSHRVWYCEGGDPGGRPVLVIHGGPGGRSRPESLAGLAGLPLRWIVSDQRGCGRSLPLGELRGNTLEWLLDDLEALRAHLGLEGWAVAAGSWGAFVALAYAARHPQRVQGLFLRSAFLGSTAELAHYLGGWAPWLGEPGRRWLDGESGESGEGPAPSTPLDLADLYLHHRHDLAGLSPAGQPATSAQDRLALAAQAYDDDQGAPGGVLASGARWSLARMQRPEARSEATLASWRVHAHYGGSGWTAGHDAWGWAAMVLPALAVRGLPLMLVHGEADAVCPVATTDRLAAMSARGGLGSAGPCGPGVGMGVEVSRVPGGGHRMGSEPMAGALREAAQLWGRRLLA</sequence>
<proteinExistence type="inferred from homology"/>
<evidence type="ECO:0000313" key="13">
    <source>
        <dbReference type="Proteomes" id="UP001057498"/>
    </source>
</evidence>
<evidence type="ECO:0000259" key="11">
    <source>
        <dbReference type="Pfam" id="PF00561"/>
    </source>
</evidence>
<gene>
    <name evidence="12" type="ORF">CATMQ487_17200</name>
</gene>
<keyword evidence="7" id="KW-0963">Cytoplasm</keyword>
<evidence type="ECO:0000256" key="4">
    <source>
        <dbReference type="ARBA" id="ARBA00012568"/>
    </source>
</evidence>
<comment type="similarity">
    <text evidence="3">Belongs to the peptidase S33 family.</text>
</comment>
<dbReference type="SUPFAM" id="SSF53474">
    <property type="entry name" value="alpha/beta-Hydrolases"/>
    <property type="match status" value="1"/>
</dbReference>
<evidence type="ECO:0000256" key="2">
    <source>
        <dbReference type="ARBA" id="ARBA00004496"/>
    </source>
</evidence>
<dbReference type="Proteomes" id="UP001057498">
    <property type="component" value="Chromosome"/>
</dbReference>
<evidence type="ECO:0000256" key="5">
    <source>
        <dbReference type="ARBA" id="ARBA00021843"/>
    </source>
</evidence>
<evidence type="ECO:0000256" key="9">
    <source>
        <dbReference type="ARBA" id="ARBA00022801"/>
    </source>
</evidence>